<evidence type="ECO:0000313" key="1">
    <source>
        <dbReference type="EMBL" id="RZF45690.1"/>
    </source>
</evidence>
<protein>
    <submittedName>
        <fullName evidence="1">Uncharacterized protein</fullName>
    </submittedName>
</protein>
<dbReference type="AlphaFoldDB" id="A0A482XJI6"/>
<organism evidence="1 2">
    <name type="scientific">Laodelphax striatellus</name>
    <name type="common">Small brown planthopper</name>
    <name type="synonym">Delphax striatella</name>
    <dbReference type="NCBI Taxonomy" id="195883"/>
    <lineage>
        <taxon>Eukaryota</taxon>
        <taxon>Metazoa</taxon>
        <taxon>Ecdysozoa</taxon>
        <taxon>Arthropoda</taxon>
        <taxon>Hexapoda</taxon>
        <taxon>Insecta</taxon>
        <taxon>Pterygota</taxon>
        <taxon>Neoptera</taxon>
        <taxon>Paraneoptera</taxon>
        <taxon>Hemiptera</taxon>
        <taxon>Auchenorrhyncha</taxon>
        <taxon>Fulgoroidea</taxon>
        <taxon>Delphacidae</taxon>
        <taxon>Criomorphinae</taxon>
        <taxon>Laodelphax</taxon>
    </lineage>
</organism>
<gene>
    <name evidence="1" type="ORF">LSTR_LSTR017189</name>
</gene>
<reference evidence="1 2" key="1">
    <citation type="journal article" date="2017" name="Gigascience">
        <title>Genome sequence of the small brown planthopper, Laodelphax striatellus.</title>
        <authorList>
            <person name="Zhu J."/>
            <person name="Jiang F."/>
            <person name="Wang X."/>
            <person name="Yang P."/>
            <person name="Bao Y."/>
            <person name="Zhao W."/>
            <person name="Wang W."/>
            <person name="Lu H."/>
            <person name="Wang Q."/>
            <person name="Cui N."/>
            <person name="Li J."/>
            <person name="Chen X."/>
            <person name="Luo L."/>
            <person name="Yu J."/>
            <person name="Kang L."/>
            <person name="Cui F."/>
        </authorList>
    </citation>
    <scope>NUCLEOTIDE SEQUENCE [LARGE SCALE GENOMIC DNA]</scope>
    <source>
        <strain evidence="1">Lst14</strain>
    </source>
</reference>
<proteinExistence type="predicted"/>
<keyword evidence="2" id="KW-1185">Reference proteome</keyword>
<dbReference type="OrthoDB" id="423283at2759"/>
<dbReference type="EMBL" id="QKKF02008427">
    <property type="protein sequence ID" value="RZF45690.1"/>
    <property type="molecule type" value="Genomic_DNA"/>
</dbReference>
<accession>A0A482XJI6</accession>
<name>A0A482XJI6_LAOST</name>
<evidence type="ECO:0000313" key="2">
    <source>
        <dbReference type="Proteomes" id="UP000291343"/>
    </source>
</evidence>
<comment type="caution">
    <text evidence="1">The sequence shown here is derived from an EMBL/GenBank/DDBJ whole genome shotgun (WGS) entry which is preliminary data.</text>
</comment>
<dbReference type="InParanoid" id="A0A482XJI6"/>
<sequence>MLRAIGLEVARLVRPRLSSSRAKEQMNAFWRDSARWLPLNLNQDISTSTKLELLMCGIQTSTSRTETDTLYKGDYHANHVVIQWVLAGVCCRSTRNAISAAAVGDGHFAVCR</sequence>
<dbReference type="STRING" id="195883.A0A482XJI6"/>
<dbReference type="SMR" id="A0A482XJI6"/>
<dbReference type="Proteomes" id="UP000291343">
    <property type="component" value="Unassembled WGS sequence"/>
</dbReference>